<dbReference type="Gene3D" id="2.60.40.3670">
    <property type="match status" value="1"/>
</dbReference>
<dbReference type="PANTHER" id="PTHR10579">
    <property type="entry name" value="CALCIUM-ACTIVATED CHLORIDE CHANNEL REGULATOR"/>
    <property type="match status" value="1"/>
</dbReference>
<sequence length="437" mass="46075">MSAQPQFTVNVYQNEYLSEGAAEVNAIVSVQSAAAFGGTSTARAAQVIMVDCSGSMDYPPTKMAAARQATEAAIDAIRDGVPFAVVAGTHVARMVFPGTEYLVPADASSRAAAKAAVARLTAGGGTAIGQWLALADRLFTGHEQAIRHAILLTDGKDEHEEPADLAAALARCEGRFTCDCRGIGTDWVVAELRRVSTALLGTVDIVADPGRLATDFQQIIEHAMGKAVGDVRLRLWTPQGAQVKFVKQVAPQILDLTGRRSPGPNPLTGDFPTGAWGPESRDYQVCVQVRPGSVGDEMLAARVSLVSVEGSGAAVTLGQGLVRAVWSDDVAQTGRIDRTVADYTGQAELAEAIREGLEARKNGDLDTATARLGRAVKLATQAGNEDTAILLAKVVDIDDPATGTVRLKQRVSDADEMTLDTRSTRTVRVGKNRNENG</sequence>
<dbReference type="AlphaFoldDB" id="A0A941IMU8"/>
<organism evidence="2 3">
    <name type="scientific">Actinospica durhamensis</name>
    <dbReference type="NCBI Taxonomy" id="1508375"/>
    <lineage>
        <taxon>Bacteria</taxon>
        <taxon>Bacillati</taxon>
        <taxon>Actinomycetota</taxon>
        <taxon>Actinomycetes</taxon>
        <taxon>Catenulisporales</taxon>
        <taxon>Actinospicaceae</taxon>
        <taxon>Actinospica</taxon>
    </lineage>
</organism>
<name>A0A941IMU8_9ACTN</name>
<reference evidence="2" key="1">
    <citation type="submission" date="2021-04" db="EMBL/GenBank/DDBJ databases">
        <title>Genome based classification of Actinospica acidithermotolerans sp. nov., an actinobacterium isolated from an Indonesian hot spring.</title>
        <authorList>
            <person name="Kusuma A.B."/>
            <person name="Putra K.E."/>
            <person name="Nafisah S."/>
            <person name="Loh J."/>
            <person name="Nouioui I."/>
            <person name="Goodfellow M."/>
        </authorList>
    </citation>
    <scope>NUCLEOTIDE SEQUENCE</scope>
    <source>
        <strain evidence="2">CSCA 57</strain>
    </source>
</reference>
<dbReference type="Pfam" id="PF13768">
    <property type="entry name" value="VWA_3"/>
    <property type="match status" value="1"/>
</dbReference>
<evidence type="ECO:0000259" key="1">
    <source>
        <dbReference type="PROSITE" id="PS50234"/>
    </source>
</evidence>
<dbReference type="Pfam" id="PF18571">
    <property type="entry name" value="VWA_3_C"/>
    <property type="match status" value="1"/>
</dbReference>
<dbReference type="Gene3D" id="3.40.50.410">
    <property type="entry name" value="von Willebrand factor, type A domain"/>
    <property type="match status" value="1"/>
</dbReference>
<protein>
    <submittedName>
        <fullName evidence="2">VWA domain-containing protein</fullName>
    </submittedName>
</protein>
<dbReference type="InterPro" id="IPR002035">
    <property type="entry name" value="VWF_A"/>
</dbReference>
<dbReference type="SUPFAM" id="SSF53300">
    <property type="entry name" value="vWA-like"/>
    <property type="match status" value="1"/>
</dbReference>
<dbReference type="InterPro" id="IPR041176">
    <property type="entry name" value="VWA_3_C"/>
</dbReference>
<evidence type="ECO:0000313" key="3">
    <source>
        <dbReference type="Proteomes" id="UP000675781"/>
    </source>
</evidence>
<dbReference type="PROSITE" id="PS50234">
    <property type="entry name" value="VWFA"/>
    <property type="match status" value="1"/>
</dbReference>
<keyword evidence="3" id="KW-1185">Reference proteome</keyword>
<dbReference type="Gene3D" id="1.20.120.1690">
    <property type="match status" value="1"/>
</dbReference>
<feature type="domain" description="VWFA" evidence="1">
    <location>
        <begin position="45"/>
        <end position="228"/>
    </location>
</feature>
<proteinExistence type="predicted"/>
<dbReference type="Proteomes" id="UP000675781">
    <property type="component" value="Unassembled WGS sequence"/>
</dbReference>
<dbReference type="InterPro" id="IPR036465">
    <property type="entry name" value="vWFA_dom_sf"/>
</dbReference>
<dbReference type="InterPro" id="IPR051266">
    <property type="entry name" value="CLCR"/>
</dbReference>
<gene>
    <name evidence="2" type="ORF">KDL01_15180</name>
</gene>
<evidence type="ECO:0000313" key="2">
    <source>
        <dbReference type="EMBL" id="MBR7834615.1"/>
    </source>
</evidence>
<dbReference type="CDD" id="cd00198">
    <property type="entry name" value="vWFA"/>
    <property type="match status" value="1"/>
</dbReference>
<dbReference type="PANTHER" id="PTHR10579:SF43">
    <property type="entry name" value="ZINC FINGER (C3HC4-TYPE RING FINGER) FAMILY PROTEIN"/>
    <property type="match status" value="1"/>
</dbReference>
<dbReference type="EMBL" id="JAGSOG010000064">
    <property type="protein sequence ID" value="MBR7834615.1"/>
    <property type="molecule type" value="Genomic_DNA"/>
</dbReference>
<accession>A0A941IMU8</accession>
<dbReference type="RefSeq" id="WP_212529134.1">
    <property type="nucleotide sequence ID" value="NZ_JAGSOG010000064.1"/>
</dbReference>
<dbReference type="SMART" id="SM00327">
    <property type="entry name" value="VWA"/>
    <property type="match status" value="1"/>
</dbReference>
<comment type="caution">
    <text evidence="2">The sequence shown here is derived from an EMBL/GenBank/DDBJ whole genome shotgun (WGS) entry which is preliminary data.</text>
</comment>